<dbReference type="GO" id="GO:0004175">
    <property type="term" value="F:endopeptidase activity"/>
    <property type="evidence" value="ECO:0007669"/>
    <property type="project" value="UniProtKB-ARBA"/>
</dbReference>
<organism evidence="3">
    <name type="scientific">hydrocarbon metagenome</name>
    <dbReference type="NCBI Taxonomy" id="938273"/>
    <lineage>
        <taxon>unclassified sequences</taxon>
        <taxon>metagenomes</taxon>
        <taxon>ecological metagenomes</taxon>
    </lineage>
</organism>
<feature type="domain" description="CAAX prenyl protease 2/Lysostaphin resistance protein A-like" evidence="2">
    <location>
        <begin position="152"/>
        <end position="242"/>
    </location>
</feature>
<feature type="transmembrane region" description="Helical" evidence="1">
    <location>
        <begin position="153"/>
        <end position="172"/>
    </location>
</feature>
<feature type="transmembrane region" description="Helical" evidence="1">
    <location>
        <begin position="35"/>
        <end position="53"/>
    </location>
</feature>
<keyword evidence="1" id="KW-0472">Membrane</keyword>
<evidence type="ECO:0000256" key="1">
    <source>
        <dbReference type="SAM" id="Phobius"/>
    </source>
</evidence>
<dbReference type="EMBL" id="LNQE01001445">
    <property type="protein sequence ID" value="KUG17388.1"/>
    <property type="molecule type" value="Genomic_DNA"/>
</dbReference>
<dbReference type="GO" id="GO:0006508">
    <property type="term" value="P:proteolysis"/>
    <property type="evidence" value="ECO:0007669"/>
    <property type="project" value="UniProtKB-KW"/>
</dbReference>
<dbReference type="GO" id="GO:0080120">
    <property type="term" value="P:CAAX-box protein maturation"/>
    <property type="evidence" value="ECO:0007669"/>
    <property type="project" value="UniProtKB-ARBA"/>
</dbReference>
<feature type="transmembrane region" description="Helical" evidence="1">
    <location>
        <begin position="184"/>
        <end position="204"/>
    </location>
</feature>
<dbReference type="Pfam" id="PF02517">
    <property type="entry name" value="Rce1-like"/>
    <property type="match status" value="1"/>
</dbReference>
<evidence type="ECO:0000259" key="2">
    <source>
        <dbReference type="Pfam" id="PF02517"/>
    </source>
</evidence>
<comment type="caution">
    <text evidence="3">The sequence shown here is derived from an EMBL/GenBank/DDBJ whole genome shotgun (WGS) entry which is preliminary data.</text>
</comment>
<keyword evidence="1" id="KW-0812">Transmembrane</keyword>
<sequence>MKALNAKRYYLDLLIPVFLILLAEILIFYGKPEAAMPIHALNLVFLSLSTIFVNNRTYPALMLLPLFRLLNVAMPVFFHLTLYSYVLVYAPMFIPMYMILKERFITAEEAGLTFERFWFFLPVSISMGLALGWGEYMVIKPQMLVVDNDLQQMLILALTMIFFVGIVEEFVFRSSLQTVLQERIGLIGGLVLASVIFGFMHSGYHLTLELLYVSLAGLAFGVLFWLSKSLPIVSLAHGVTNIALFLIAPLKPEILPYLIIGPLFLFFFYAYALDRIKERIAT</sequence>
<reference evidence="3" key="1">
    <citation type="journal article" date="2015" name="Proc. Natl. Acad. Sci. U.S.A.">
        <title>Networks of energetic and metabolic interactions define dynamics in microbial communities.</title>
        <authorList>
            <person name="Embree M."/>
            <person name="Liu J.K."/>
            <person name="Al-Bassam M.M."/>
            <person name="Zengler K."/>
        </authorList>
    </citation>
    <scope>NUCLEOTIDE SEQUENCE</scope>
</reference>
<keyword evidence="3" id="KW-0378">Hydrolase</keyword>
<keyword evidence="1" id="KW-1133">Transmembrane helix</keyword>
<feature type="transmembrane region" description="Helical" evidence="1">
    <location>
        <begin position="112"/>
        <end position="133"/>
    </location>
</feature>
<feature type="transmembrane region" description="Helical" evidence="1">
    <location>
        <begin position="9"/>
        <end position="29"/>
    </location>
</feature>
<protein>
    <submittedName>
        <fullName evidence="3">Caax amino terminal protease family protein</fullName>
    </submittedName>
</protein>
<proteinExistence type="predicted"/>
<feature type="transmembrane region" description="Helical" evidence="1">
    <location>
        <begin position="210"/>
        <end position="227"/>
    </location>
</feature>
<evidence type="ECO:0000313" key="3">
    <source>
        <dbReference type="EMBL" id="KUG17388.1"/>
    </source>
</evidence>
<dbReference type="AlphaFoldDB" id="A0A0W8F936"/>
<accession>A0A0W8F936</accession>
<name>A0A0W8F936_9ZZZZ</name>
<gene>
    <name evidence="3" type="ORF">ASZ90_012926</name>
</gene>
<keyword evidence="3" id="KW-0645">Protease</keyword>
<feature type="transmembrane region" description="Helical" evidence="1">
    <location>
        <begin position="83"/>
        <end position="100"/>
    </location>
</feature>
<dbReference type="InterPro" id="IPR003675">
    <property type="entry name" value="Rce1/LyrA-like_dom"/>
</dbReference>
<feature type="transmembrane region" description="Helical" evidence="1">
    <location>
        <begin position="254"/>
        <end position="273"/>
    </location>
</feature>
<feature type="transmembrane region" description="Helical" evidence="1">
    <location>
        <begin position="232"/>
        <end position="248"/>
    </location>
</feature>